<feature type="region of interest" description="Disordered" evidence="1">
    <location>
        <begin position="1"/>
        <end position="29"/>
    </location>
</feature>
<name>A0ABQ6VKE7_9CORY</name>
<evidence type="ECO:0000313" key="2">
    <source>
        <dbReference type="EMBL" id="KAB3523611.1"/>
    </source>
</evidence>
<reference evidence="2 3" key="1">
    <citation type="submission" date="2019-10" db="EMBL/GenBank/DDBJ databases">
        <title>Corynebacterium sp novel species isolated from the respiratory tract of Marmot.</title>
        <authorList>
            <person name="Zhang G."/>
        </authorList>
    </citation>
    <scope>NUCLEOTIDE SEQUENCE [LARGE SCALE GENOMIC DNA]</scope>
    <source>
        <strain evidence="2 3">336</strain>
    </source>
</reference>
<evidence type="ECO:0000256" key="1">
    <source>
        <dbReference type="SAM" id="MobiDB-lite"/>
    </source>
</evidence>
<evidence type="ECO:0000313" key="3">
    <source>
        <dbReference type="Proteomes" id="UP000436181"/>
    </source>
</evidence>
<gene>
    <name evidence="2" type="ORF">F8377_01690</name>
</gene>
<dbReference type="InterPro" id="IPR035165">
    <property type="entry name" value="DUF5319"/>
</dbReference>
<protein>
    <submittedName>
        <fullName evidence="2">DUF5319 domain-containing protein</fullName>
    </submittedName>
</protein>
<dbReference type="EMBL" id="WBZJ01000001">
    <property type="protein sequence ID" value="KAB3523611.1"/>
    <property type="molecule type" value="Genomic_DNA"/>
</dbReference>
<sequence length="127" mass="15057">MPPDPFADDPNDPASFLEPDEDNIPVTEEEKVGLRQDLKFVREFRKLLEPRHVRGITMFCEECDEPHFYDWNIIESNITLMLEDQPMPVHEPLVQPNPHDYVTWDYCLGYTDAAEYYTRGTHLKFPW</sequence>
<accession>A0ABQ6VKE7</accession>
<organism evidence="2 3">
    <name type="scientific">Corynebacterium zhongnanshanii</name>
    <dbReference type="NCBI Taxonomy" id="2768834"/>
    <lineage>
        <taxon>Bacteria</taxon>
        <taxon>Bacillati</taxon>
        <taxon>Actinomycetota</taxon>
        <taxon>Actinomycetes</taxon>
        <taxon>Mycobacteriales</taxon>
        <taxon>Corynebacteriaceae</taxon>
        <taxon>Corynebacterium</taxon>
    </lineage>
</organism>
<keyword evidence="3" id="KW-1185">Reference proteome</keyword>
<comment type="caution">
    <text evidence="2">The sequence shown here is derived from an EMBL/GenBank/DDBJ whole genome shotgun (WGS) entry which is preliminary data.</text>
</comment>
<dbReference type="Proteomes" id="UP000436181">
    <property type="component" value="Unassembled WGS sequence"/>
</dbReference>
<dbReference type="Pfam" id="PF17252">
    <property type="entry name" value="DUF5319"/>
    <property type="match status" value="1"/>
</dbReference>
<feature type="compositionally biased region" description="Acidic residues" evidence="1">
    <location>
        <begin position="1"/>
        <end position="11"/>
    </location>
</feature>
<proteinExistence type="predicted"/>